<organism evidence="3 4">
    <name type="scientific">Apatococcus lobatus</name>
    <dbReference type="NCBI Taxonomy" id="904363"/>
    <lineage>
        <taxon>Eukaryota</taxon>
        <taxon>Viridiplantae</taxon>
        <taxon>Chlorophyta</taxon>
        <taxon>core chlorophytes</taxon>
        <taxon>Trebouxiophyceae</taxon>
        <taxon>Chlorellales</taxon>
        <taxon>Chlorellaceae</taxon>
        <taxon>Apatococcus</taxon>
    </lineage>
</organism>
<dbReference type="EMBL" id="JALJOS010000008">
    <property type="protein sequence ID" value="KAK9835802.1"/>
    <property type="molecule type" value="Genomic_DNA"/>
</dbReference>
<gene>
    <name evidence="3" type="ORF">WJX74_008303</name>
</gene>
<feature type="region of interest" description="Disordered" evidence="1">
    <location>
        <begin position="636"/>
        <end position="739"/>
    </location>
</feature>
<name>A0AAW1RR58_9CHLO</name>
<evidence type="ECO:0000313" key="3">
    <source>
        <dbReference type="EMBL" id="KAK9835802.1"/>
    </source>
</evidence>
<proteinExistence type="predicted"/>
<protein>
    <recommendedName>
        <fullName evidence="5">Intradiol ring-cleavage dioxygenases domain-containing protein</fullName>
    </recommendedName>
</protein>
<dbReference type="PANTHER" id="PTHR34315:SF1">
    <property type="entry name" value="INTRADIOL RING-CLEAVAGE DIOXYGENASES DOMAIN-CONTAINING PROTEIN-RELATED"/>
    <property type="match status" value="1"/>
</dbReference>
<keyword evidence="2" id="KW-0732">Signal</keyword>
<evidence type="ECO:0008006" key="5">
    <source>
        <dbReference type="Google" id="ProtNLM"/>
    </source>
</evidence>
<feature type="compositionally biased region" description="Low complexity" evidence="1">
    <location>
        <begin position="274"/>
        <end position="286"/>
    </location>
</feature>
<dbReference type="AlphaFoldDB" id="A0AAW1RR58"/>
<keyword evidence="4" id="KW-1185">Reference proteome</keyword>
<evidence type="ECO:0000313" key="4">
    <source>
        <dbReference type="Proteomes" id="UP001438707"/>
    </source>
</evidence>
<dbReference type="GO" id="GO:0005506">
    <property type="term" value="F:iron ion binding"/>
    <property type="evidence" value="ECO:0007669"/>
    <property type="project" value="InterPro"/>
</dbReference>
<dbReference type="Proteomes" id="UP001438707">
    <property type="component" value="Unassembled WGS sequence"/>
</dbReference>
<evidence type="ECO:0000256" key="1">
    <source>
        <dbReference type="SAM" id="MobiDB-lite"/>
    </source>
</evidence>
<feature type="signal peptide" evidence="2">
    <location>
        <begin position="1"/>
        <end position="20"/>
    </location>
</feature>
<dbReference type="Gene3D" id="2.60.130.10">
    <property type="entry name" value="Aromatic compound dioxygenase"/>
    <property type="match status" value="2"/>
</dbReference>
<feature type="compositionally biased region" description="Gly residues" evidence="1">
    <location>
        <begin position="670"/>
        <end position="681"/>
    </location>
</feature>
<dbReference type="GO" id="GO:0016702">
    <property type="term" value="F:oxidoreductase activity, acting on single donors with incorporation of molecular oxygen, incorporation of two atoms of oxygen"/>
    <property type="evidence" value="ECO:0007669"/>
    <property type="project" value="InterPro"/>
</dbReference>
<dbReference type="InterPro" id="IPR015889">
    <property type="entry name" value="Intradiol_dOase_core"/>
</dbReference>
<feature type="region of interest" description="Disordered" evidence="1">
    <location>
        <begin position="147"/>
        <end position="437"/>
    </location>
</feature>
<feature type="chain" id="PRO_5043979715" description="Intradiol ring-cleavage dioxygenases domain-containing protein" evidence="2">
    <location>
        <begin position="21"/>
        <end position="739"/>
    </location>
</feature>
<dbReference type="PANTHER" id="PTHR34315">
    <property type="match status" value="1"/>
</dbReference>
<dbReference type="SUPFAM" id="SSF49482">
    <property type="entry name" value="Aromatic compound dioxygenase"/>
    <property type="match status" value="2"/>
</dbReference>
<reference evidence="3 4" key="1">
    <citation type="journal article" date="2024" name="Nat. Commun.">
        <title>Phylogenomics reveals the evolutionary origins of lichenization in chlorophyte algae.</title>
        <authorList>
            <person name="Puginier C."/>
            <person name="Libourel C."/>
            <person name="Otte J."/>
            <person name="Skaloud P."/>
            <person name="Haon M."/>
            <person name="Grisel S."/>
            <person name="Petersen M."/>
            <person name="Berrin J.G."/>
            <person name="Delaux P.M."/>
            <person name="Dal Grande F."/>
            <person name="Keller J."/>
        </authorList>
    </citation>
    <scope>NUCLEOTIDE SEQUENCE [LARGE SCALE GENOMIC DNA]</scope>
    <source>
        <strain evidence="3 4">SAG 2145</strain>
    </source>
</reference>
<feature type="compositionally biased region" description="Low complexity" evidence="1">
    <location>
        <begin position="313"/>
        <end position="328"/>
    </location>
</feature>
<evidence type="ECO:0000256" key="2">
    <source>
        <dbReference type="SAM" id="SignalP"/>
    </source>
</evidence>
<accession>A0AAW1RR58</accession>
<comment type="caution">
    <text evidence="3">The sequence shown here is derived from an EMBL/GenBank/DDBJ whole genome shotgun (WGS) entry which is preliminary data.</text>
</comment>
<sequence>MRRQSGALGLYASLLTGVLSITSTVAEVCSNRPYAQHGGEGPFYVSGGTLRADVTEAEPGLPVQLLVKVLDPGCNPIEDAFVDIWQANADGYYSGLAGLDHDHVAHKPHARGPAADLHGGMPMIGAPSCAHTYQPFPGIPAQGPRLGARNNRPHGQHRRLAAEDVPHPDVANGTHPEPAGMGHAPLPAMRQAMGPHEGPHDHVMHPEVSSGPRPAHVLHGDAPRSANGSGYGDAHGRNLAKQDGPDDGSGILLSGASNPDAHGMAPKPMLNAYGPGQLPGQLPGAPHGMHGAHDDSPRMDAPVEGQFPGHVLGAPHGIHGPHPVPHTGAPVTARPDSFSSSPAGTRHHLAAAHGPQGMPRMEHGPRGTQTAPHHPRRGLAAQGNQLPRTSRPGPKDDAWAAAAKSSVRGPQPRKLPRRFPRLPSPAGAPHMSPHGDGLGPMGGPHSHPCVGLRGGMGPHLEPTDNSTFLRGVQPTNASGMAAFQTIFPGPVPHEPPHINVKVHLAPGAATSLQQAFERSLTVYAGQILMNRSLAEAVYSSNDAYPNASHEMQMGGHPHPSDDHSMNGPAAFPDALVSQTATFSGSVQSGLVMSITLKVRHTSEPGRHGNAMGPFPGPLPQRASDIAADMGSLDASQMGGSDLWAMPPGAGPMTEGDSADQLEGRPESVPGGPGAMGAGVGMRGSRDHSSAAGPAVAGQGQMDGLPEDLPQDPNLTDPGTHTMAPGQKDHKPPGEVAGKP</sequence>